<evidence type="ECO:0000256" key="9">
    <source>
        <dbReference type="RuleBase" id="RU004007"/>
    </source>
</evidence>
<evidence type="ECO:0000313" key="10">
    <source>
        <dbReference type="EMBL" id="AIU69759.1"/>
    </source>
</evidence>
<dbReference type="PANTHER" id="PTHR11593">
    <property type="entry name" value="60S RIBOSOMAL PROTEIN L17"/>
    <property type="match status" value="1"/>
</dbReference>
<dbReference type="Proteomes" id="UP000029980">
    <property type="component" value="Chromosome"/>
</dbReference>
<proteinExistence type="inferred from homology"/>
<dbReference type="GO" id="GO:0002181">
    <property type="term" value="P:cytoplasmic translation"/>
    <property type="evidence" value="ECO:0007669"/>
    <property type="project" value="TreeGrafter"/>
</dbReference>
<evidence type="ECO:0000256" key="5">
    <source>
        <dbReference type="ARBA" id="ARBA00022980"/>
    </source>
</evidence>
<dbReference type="PANTHER" id="PTHR11593:SF10">
    <property type="entry name" value="60S RIBOSOMAL PROTEIN L17"/>
    <property type="match status" value="1"/>
</dbReference>
<name>A0A097QTH0_9EURY</name>
<dbReference type="SUPFAM" id="SSF54843">
    <property type="entry name" value="Ribosomal protein L22"/>
    <property type="match status" value="1"/>
</dbReference>
<dbReference type="RefSeq" id="WP_050002736.1">
    <property type="nucleotide sequence ID" value="NZ_CP008887.1"/>
</dbReference>
<keyword evidence="4 7" id="KW-0694">RNA-binding</keyword>
<dbReference type="AlphaFoldDB" id="A0A097QTH0"/>
<evidence type="ECO:0000256" key="8">
    <source>
        <dbReference type="RuleBase" id="RU004005"/>
    </source>
</evidence>
<evidence type="ECO:0000313" key="11">
    <source>
        <dbReference type="Proteomes" id="UP000029980"/>
    </source>
</evidence>
<dbReference type="STRING" id="1505907.TEU_05085"/>
<comment type="function">
    <text evidence="7">The globular domain of the protein is located near the polypeptide exit tunnel on the outside of the subunit, while an extended beta-hairpin is found that lines the wall of the exit tunnel in the center of the 70S ribosome.</text>
</comment>
<evidence type="ECO:0000256" key="3">
    <source>
        <dbReference type="ARBA" id="ARBA00022730"/>
    </source>
</evidence>
<reference evidence="10 11" key="1">
    <citation type="journal article" date="2015" name="Int. J. Syst. Evol. Microbiol.">
        <title>Thermococcus eurythermalis sp. nov., a conditional piezophilic hyperthermophilic archaeon with a wide temperature range isolated from an oil-immersed chimney in the Guaymas Basin.</title>
        <authorList>
            <person name="Zhao W."/>
            <person name="Zeng X."/>
            <person name="Xiao X."/>
        </authorList>
    </citation>
    <scope>NUCLEOTIDE SEQUENCE [LARGE SCALE GENOMIC DNA]</scope>
    <source>
        <strain evidence="10 11">A501</strain>
    </source>
</reference>
<dbReference type="HOGENOM" id="CLU_083987_0_2_2"/>
<evidence type="ECO:0000256" key="4">
    <source>
        <dbReference type="ARBA" id="ARBA00022884"/>
    </source>
</evidence>
<dbReference type="GO" id="GO:0003735">
    <property type="term" value="F:structural constituent of ribosome"/>
    <property type="evidence" value="ECO:0007669"/>
    <property type="project" value="UniProtKB-UniRule"/>
</dbReference>
<evidence type="ECO:0000256" key="6">
    <source>
        <dbReference type="ARBA" id="ARBA00023274"/>
    </source>
</evidence>
<dbReference type="EMBL" id="CP008887">
    <property type="protein sequence ID" value="AIU69759.1"/>
    <property type="molecule type" value="Genomic_DNA"/>
</dbReference>
<evidence type="ECO:0000256" key="1">
    <source>
        <dbReference type="ARBA" id="ARBA00009451"/>
    </source>
</evidence>
<dbReference type="GeneID" id="25152810"/>
<dbReference type="KEGG" id="teu:TEU_05085"/>
<dbReference type="InterPro" id="IPR057265">
    <property type="entry name" value="Ribosomal_uL22_arc-type"/>
</dbReference>
<sequence length="156" mass="17774">MSRGRFSYSFQNFDPERMARASGRDLRISPKHSVELLREIKGMMLNDALRYLDDVIAKKRPVPMKRFNDSQGHKPGKGFGPGRYPVKVAKAVKKILLNAKNNAEQKGLDVDRLKIIHAAAHRGPVLRGYIPRAFGRATPFNEQTTHIEIVVEEIRR</sequence>
<comment type="similarity">
    <text evidence="1 7 8">Belongs to the universal ribosomal protein uL22 family.</text>
</comment>
<dbReference type="CDD" id="cd00336">
    <property type="entry name" value="Ribosomal_L22"/>
    <property type="match status" value="1"/>
</dbReference>
<protein>
    <recommendedName>
        <fullName evidence="7">Large ribosomal subunit protein uL22</fullName>
    </recommendedName>
</protein>
<dbReference type="PROSITE" id="PS00464">
    <property type="entry name" value="RIBOSOMAL_L22"/>
    <property type="match status" value="1"/>
</dbReference>
<keyword evidence="5 7" id="KW-0689">Ribosomal protein</keyword>
<dbReference type="InterPro" id="IPR005721">
    <property type="entry name" value="Ribosomal_uL22_euk/arc"/>
</dbReference>
<gene>
    <name evidence="7" type="primary">rpl22</name>
    <name evidence="10" type="ORF">TEU_05085</name>
</gene>
<evidence type="ECO:0000256" key="7">
    <source>
        <dbReference type="HAMAP-Rule" id="MF_01331"/>
    </source>
</evidence>
<dbReference type="Gene3D" id="3.90.470.10">
    <property type="entry name" value="Ribosomal protein L22/L17"/>
    <property type="match status" value="1"/>
</dbReference>
<dbReference type="Pfam" id="PF00237">
    <property type="entry name" value="Ribosomal_L22"/>
    <property type="match status" value="1"/>
</dbReference>
<dbReference type="InterPro" id="IPR018260">
    <property type="entry name" value="Ribosomal_uL22_CS"/>
</dbReference>
<dbReference type="GO" id="GO:0019843">
    <property type="term" value="F:rRNA binding"/>
    <property type="evidence" value="ECO:0007669"/>
    <property type="project" value="UniProtKB-UniRule"/>
</dbReference>
<organism evidence="10 11">
    <name type="scientific">Thermococcus eurythermalis</name>
    <dbReference type="NCBI Taxonomy" id="1505907"/>
    <lineage>
        <taxon>Archaea</taxon>
        <taxon>Methanobacteriati</taxon>
        <taxon>Methanobacteriota</taxon>
        <taxon>Thermococci</taxon>
        <taxon>Thermococcales</taxon>
        <taxon>Thermococcaceae</taxon>
        <taxon>Thermococcus</taxon>
    </lineage>
</organism>
<dbReference type="OrthoDB" id="314984at2157"/>
<keyword evidence="6 7" id="KW-0687">Ribonucleoprotein</keyword>
<dbReference type="InterPro" id="IPR001063">
    <property type="entry name" value="Ribosomal_uL22"/>
</dbReference>
<dbReference type="InterPro" id="IPR036394">
    <property type="entry name" value="Ribosomal_uL22_sf"/>
</dbReference>
<evidence type="ECO:0000256" key="2">
    <source>
        <dbReference type="ARBA" id="ARBA00011838"/>
    </source>
</evidence>
<dbReference type="HAMAP" id="MF_01331_A">
    <property type="entry name" value="Ribosomal_uL22_A"/>
    <property type="match status" value="1"/>
</dbReference>
<comment type="subunit">
    <text evidence="2 7 9">Part of the 50S ribosomal subunit.</text>
</comment>
<dbReference type="NCBIfam" id="NF003260">
    <property type="entry name" value="PRK04223.1"/>
    <property type="match status" value="1"/>
</dbReference>
<dbReference type="FunFam" id="3.90.470.10:FF:000015">
    <property type="entry name" value="50S ribosomal protein L22"/>
    <property type="match status" value="1"/>
</dbReference>
<keyword evidence="3 7" id="KW-0699">rRNA-binding</keyword>
<dbReference type="GO" id="GO:0022625">
    <property type="term" value="C:cytosolic large ribosomal subunit"/>
    <property type="evidence" value="ECO:0007669"/>
    <property type="project" value="UniProtKB-UniRule"/>
</dbReference>
<accession>A0A097QTH0</accession>
<comment type="function">
    <text evidence="7 9">This protein binds specifically to 23S rRNA. It makes multiple contacts with different domains of the 23S rRNA in the assembled 50S subunit and ribosome.</text>
</comment>
<dbReference type="NCBIfam" id="TIGR01038">
    <property type="entry name" value="uL22_arch_euk"/>
    <property type="match status" value="1"/>
</dbReference>
<keyword evidence="11" id="KW-1185">Reference proteome</keyword>